<dbReference type="RefSeq" id="WP_386279741.1">
    <property type="nucleotide sequence ID" value="NZ_JBHSWA010000001.1"/>
</dbReference>
<dbReference type="EMBL" id="JBHSWA010000001">
    <property type="protein sequence ID" value="MFC6640428.1"/>
    <property type="molecule type" value="Genomic_DNA"/>
</dbReference>
<gene>
    <name evidence="1" type="ORF">ACFQAU_00365</name>
</gene>
<reference evidence="2" key="1">
    <citation type="journal article" date="2019" name="Int. J. Syst. Evol. Microbiol.">
        <title>The Global Catalogue of Microorganisms (GCM) 10K type strain sequencing project: providing services to taxonomists for standard genome sequencing and annotation.</title>
        <authorList>
            <consortium name="The Broad Institute Genomics Platform"/>
            <consortium name="The Broad Institute Genome Sequencing Center for Infectious Disease"/>
            <person name="Wu L."/>
            <person name="Ma J."/>
        </authorList>
    </citation>
    <scope>NUCLEOTIDE SEQUENCE [LARGE SCALE GENOMIC DNA]</scope>
    <source>
        <strain evidence="2">NBRC 111368</strain>
    </source>
</reference>
<accession>A0ABW1YTF8</accession>
<organism evidence="1 2">
    <name type="scientific">Sulfitobacter profundi</name>
    <dbReference type="NCBI Taxonomy" id="2679961"/>
    <lineage>
        <taxon>Bacteria</taxon>
        <taxon>Pseudomonadati</taxon>
        <taxon>Pseudomonadota</taxon>
        <taxon>Alphaproteobacteria</taxon>
        <taxon>Rhodobacterales</taxon>
        <taxon>Roseobacteraceae</taxon>
        <taxon>Sulfitobacter</taxon>
    </lineage>
</organism>
<proteinExistence type="predicted"/>
<evidence type="ECO:0000313" key="2">
    <source>
        <dbReference type="Proteomes" id="UP001596403"/>
    </source>
</evidence>
<keyword evidence="2" id="KW-1185">Reference proteome</keyword>
<dbReference type="Proteomes" id="UP001596403">
    <property type="component" value="Unassembled WGS sequence"/>
</dbReference>
<protein>
    <submittedName>
        <fullName evidence="1">Uncharacterized protein</fullName>
    </submittedName>
</protein>
<sequence>MAWLVNGGGGIMDGIRYNGPSRLLEFVRDVAGTPVSRVHIDLTSAGPTGTILASAGTAASATAGAGGAPPATVAAYLLLNIAGVTYKIPLYSN</sequence>
<name>A0ABW1YTF8_9RHOB</name>
<evidence type="ECO:0000313" key="1">
    <source>
        <dbReference type="EMBL" id="MFC6640428.1"/>
    </source>
</evidence>
<comment type="caution">
    <text evidence="1">The sequence shown here is derived from an EMBL/GenBank/DDBJ whole genome shotgun (WGS) entry which is preliminary data.</text>
</comment>